<proteinExistence type="predicted"/>
<evidence type="ECO:0000256" key="5">
    <source>
        <dbReference type="SAM" id="Phobius"/>
    </source>
</evidence>
<feature type="transmembrane region" description="Helical" evidence="5">
    <location>
        <begin position="259"/>
        <end position="278"/>
    </location>
</feature>
<keyword evidence="4 5" id="KW-0472">Membrane</keyword>
<feature type="transmembrane region" description="Helical" evidence="5">
    <location>
        <begin position="298"/>
        <end position="319"/>
    </location>
</feature>
<feature type="transmembrane region" description="Helical" evidence="5">
    <location>
        <begin position="360"/>
        <end position="385"/>
    </location>
</feature>
<dbReference type="GO" id="GO:0022857">
    <property type="term" value="F:transmembrane transporter activity"/>
    <property type="evidence" value="ECO:0007669"/>
    <property type="project" value="InterPro"/>
</dbReference>
<evidence type="ECO:0000313" key="6">
    <source>
        <dbReference type="EMBL" id="KAK9721957.1"/>
    </source>
</evidence>
<reference evidence="6 7" key="1">
    <citation type="journal article" date="2024" name="BMC Genomics">
        <title>De novo assembly and annotation of Popillia japonica's genome with initial clues to its potential as an invasive pest.</title>
        <authorList>
            <person name="Cucini C."/>
            <person name="Boschi S."/>
            <person name="Funari R."/>
            <person name="Cardaioli E."/>
            <person name="Iannotti N."/>
            <person name="Marturano G."/>
            <person name="Paoli F."/>
            <person name="Bruttini M."/>
            <person name="Carapelli A."/>
            <person name="Frati F."/>
            <person name="Nardi F."/>
        </authorList>
    </citation>
    <scope>NUCLEOTIDE SEQUENCE [LARGE SCALE GENOMIC DNA]</scope>
    <source>
        <strain evidence="6">DMR45628</strain>
    </source>
</reference>
<dbReference type="GO" id="GO:0016020">
    <property type="term" value="C:membrane"/>
    <property type="evidence" value="ECO:0007669"/>
    <property type="project" value="UniProtKB-SubCell"/>
</dbReference>
<evidence type="ECO:0000256" key="3">
    <source>
        <dbReference type="ARBA" id="ARBA00022989"/>
    </source>
</evidence>
<name>A0AAW1KMM4_POPJA</name>
<protein>
    <submittedName>
        <fullName evidence="6">Major Facilitator Superfamily</fullName>
    </submittedName>
</protein>
<comment type="subcellular location">
    <subcellularLocation>
        <location evidence="1">Membrane</location>
        <topology evidence="1">Multi-pass membrane protein</topology>
    </subcellularLocation>
</comment>
<dbReference type="SUPFAM" id="SSF103473">
    <property type="entry name" value="MFS general substrate transporter"/>
    <property type="match status" value="1"/>
</dbReference>
<dbReference type="EMBL" id="JASPKY010000193">
    <property type="protein sequence ID" value="KAK9721957.1"/>
    <property type="molecule type" value="Genomic_DNA"/>
</dbReference>
<evidence type="ECO:0000256" key="2">
    <source>
        <dbReference type="ARBA" id="ARBA00022692"/>
    </source>
</evidence>
<evidence type="ECO:0000256" key="4">
    <source>
        <dbReference type="ARBA" id="ARBA00023136"/>
    </source>
</evidence>
<dbReference type="InterPro" id="IPR050382">
    <property type="entry name" value="MFS_Na/Anion_cotransporter"/>
</dbReference>
<dbReference type="Gene3D" id="1.20.1250.20">
    <property type="entry name" value="MFS general substrate transporter like domains"/>
    <property type="match status" value="1"/>
</dbReference>
<feature type="transmembrane region" description="Helical" evidence="5">
    <location>
        <begin position="139"/>
        <end position="157"/>
    </location>
</feature>
<dbReference type="InterPro" id="IPR011701">
    <property type="entry name" value="MFS"/>
</dbReference>
<dbReference type="Proteomes" id="UP001458880">
    <property type="component" value="Unassembled WGS sequence"/>
</dbReference>
<evidence type="ECO:0000313" key="7">
    <source>
        <dbReference type="Proteomes" id="UP001458880"/>
    </source>
</evidence>
<feature type="transmembrane region" description="Helical" evidence="5">
    <location>
        <begin position="107"/>
        <end position="127"/>
    </location>
</feature>
<keyword evidence="7" id="KW-1185">Reference proteome</keyword>
<evidence type="ECO:0000256" key="1">
    <source>
        <dbReference type="ARBA" id="ARBA00004141"/>
    </source>
</evidence>
<dbReference type="PANTHER" id="PTHR11662:SF456">
    <property type="entry name" value="VESICULAR GLUTAMATE TRANSPORTER, ISOFORM A"/>
    <property type="match status" value="1"/>
</dbReference>
<feature type="transmembrane region" description="Helical" evidence="5">
    <location>
        <begin position="166"/>
        <end position="190"/>
    </location>
</feature>
<sequence length="505" mass="57326">MRYLESSFSIAGCRYGRYHLYHRYVLLILICSGFMFQNGARNTIYHYCHPLHGRILNQTDGNKEAQGQQCSRWSEHEKLYITFAFEAGSMLVQIPTGIYCDLYGAKHFFGIAILSTGFFSFLFPLVLPSTPFVVNMPLQFFQGLLGGMATPGAWNLLARWTPRHQVAFLSSLHCSFFELGEVLAGCTTVLFVMDSPHHSAPFFIWGTLIAIWYVIFLNVVYSSMMDHPYISDKERDAVIREVGTVKPQRIPWKKIMSDSATWATIAANAGDVALFITISSTSHDYIRAVMNTDTDDYAIYDLLRIVPLLICLLSISYIADYLIQQNVIETVYLRSIYVCIGGMLTCILLLAAAYSRSHPWTAITLFWIASILTAFVMASVGVNVLDRTRNYCGFFTGVTVTVQCCASFIRVLIAIIRKSPERWANIFWFDLAVNFFTTVVFLKFCKGDRAKWDVAETAAAEDIREEKIRKDEVRKFYLARKLEEKRAVEADKNATVPSRLKLSGI</sequence>
<feature type="transmembrane region" description="Helical" evidence="5">
    <location>
        <begin position="392"/>
        <end position="416"/>
    </location>
</feature>
<dbReference type="Pfam" id="PF07690">
    <property type="entry name" value="MFS_1"/>
    <property type="match status" value="1"/>
</dbReference>
<dbReference type="InterPro" id="IPR036259">
    <property type="entry name" value="MFS_trans_sf"/>
</dbReference>
<organism evidence="6 7">
    <name type="scientific">Popillia japonica</name>
    <name type="common">Japanese beetle</name>
    <dbReference type="NCBI Taxonomy" id="7064"/>
    <lineage>
        <taxon>Eukaryota</taxon>
        <taxon>Metazoa</taxon>
        <taxon>Ecdysozoa</taxon>
        <taxon>Arthropoda</taxon>
        <taxon>Hexapoda</taxon>
        <taxon>Insecta</taxon>
        <taxon>Pterygota</taxon>
        <taxon>Neoptera</taxon>
        <taxon>Endopterygota</taxon>
        <taxon>Coleoptera</taxon>
        <taxon>Polyphaga</taxon>
        <taxon>Scarabaeiformia</taxon>
        <taxon>Scarabaeidae</taxon>
        <taxon>Rutelinae</taxon>
        <taxon>Popillia</taxon>
    </lineage>
</organism>
<feature type="transmembrane region" description="Helical" evidence="5">
    <location>
        <begin position="202"/>
        <end position="221"/>
    </location>
</feature>
<gene>
    <name evidence="6" type="ORF">QE152_g19948</name>
</gene>
<feature type="transmembrane region" description="Helical" evidence="5">
    <location>
        <begin position="20"/>
        <end position="37"/>
    </location>
</feature>
<dbReference type="PANTHER" id="PTHR11662">
    <property type="entry name" value="SOLUTE CARRIER FAMILY 17"/>
    <property type="match status" value="1"/>
</dbReference>
<feature type="transmembrane region" description="Helical" evidence="5">
    <location>
        <begin position="422"/>
        <end position="442"/>
    </location>
</feature>
<keyword evidence="2 5" id="KW-0812">Transmembrane</keyword>
<accession>A0AAW1KMM4</accession>
<feature type="transmembrane region" description="Helical" evidence="5">
    <location>
        <begin position="331"/>
        <end position="354"/>
    </location>
</feature>
<dbReference type="AlphaFoldDB" id="A0AAW1KMM4"/>
<comment type="caution">
    <text evidence="6">The sequence shown here is derived from an EMBL/GenBank/DDBJ whole genome shotgun (WGS) entry which is preliminary data.</text>
</comment>
<keyword evidence="3 5" id="KW-1133">Transmembrane helix</keyword>